<keyword evidence="2" id="KW-0547">Nucleotide-binding</keyword>
<dbReference type="GO" id="GO:0005525">
    <property type="term" value="F:GTP binding"/>
    <property type="evidence" value="ECO:0007669"/>
    <property type="project" value="UniProtKB-KW"/>
</dbReference>
<dbReference type="PROSITE" id="PS51720">
    <property type="entry name" value="G_AIG1"/>
    <property type="match status" value="1"/>
</dbReference>
<keyword evidence="4" id="KW-0472">Membrane</keyword>
<evidence type="ECO:0000256" key="4">
    <source>
        <dbReference type="SAM" id="Phobius"/>
    </source>
</evidence>
<dbReference type="InterPro" id="IPR027417">
    <property type="entry name" value="P-loop_NTPase"/>
</dbReference>
<dbReference type="InParanoid" id="A0A3Q1ED39"/>
<dbReference type="STRING" id="80966.ENSAPOP00000001249"/>
<evidence type="ECO:0000259" key="5">
    <source>
        <dbReference type="PROSITE" id="PS51720"/>
    </source>
</evidence>
<evidence type="ECO:0000256" key="1">
    <source>
        <dbReference type="ARBA" id="ARBA00008535"/>
    </source>
</evidence>
<protein>
    <recommendedName>
        <fullName evidence="5">AIG1-type G domain-containing protein</fullName>
    </recommendedName>
</protein>
<dbReference type="Pfam" id="PF04548">
    <property type="entry name" value="AIG1"/>
    <property type="match status" value="1"/>
</dbReference>
<name>A0A3Q1ED39_9TELE</name>
<reference evidence="6" key="2">
    <citation type="submission" date="2025-09" db="UniProtKB">
        <authorList>
            <consortium name="Ensembl"/>
        </authorList>
    </citation>
    <scope>IDENTIFICATION</scope>
</reference>
<dbReference type="Ensembl" id="ENSAPOT00000015479.1">
    <property type="protein sequence ID" value="ENSAPOP00000001249.1"/>
    <property type="gene ID" value="ENSAPOG00000002517.1"/>
</dbReference>
<feature type="transmembrane region" description="Helical" evidence="4">
    <location>
        <begin position="228"/>
        <end position="251"/>
    </location>
</feature>
<reference evidence="6" key="1">
    <citation type="submission" date="2025-08" db="UniProtKB">
        <authorList>
            <consortium name="Ensembl"/>
        </authorList>
    </citation>
    <scope>IDENTIFICATION</scope>
</reference>
<dbReference type="AlphaFoldDB" id="A0A3Q1ED39"/>
<keyword evidence="4" id="KW-1133">Transmembrane helix</keyword>
<dbReference type="Gene3D" id="3.40.50.300">
    <property type="entry name" value="P-loop containing nucleotide triphosphate hydrolases"/>
    <property type="match status" value="1"/>
</dbReference>
<dbReference type="Proteomes" id="UP000257200">
    <property type="component" value="Unplaced"/>
</dbReference>
<dbReference type="InterPro" id="IPR045058">
    <property type="entry name" value="GIMA/IAN/Toc"/>
</dbReference>
<keyword evidence="7" id="KW-1185">Reference proteome</keyword>
<organism evidence="6 7">
    <name type="scientific">Acanthochromis polyacanthus</name>
    <name type="common">spiny chromis</name>
    <dbReference type="NCBI Taxonomy" id="80966"/>
    <lineage>
        <taxon>Eukaryota</taxon>
        <taxon>Metazoa</taxon>
        <taxon>Chordata</taxon>
        <taxon>Craniata</taxon>
        <taxon>Vertebrata</taxon>
        <taxon>Euteleostomi</taxon>
        <taxon>Actinopterygii</taxon>
        <taxon>Neopterygii</taxon>
        <taxon>Teleostei</taxon>
        <taxon>Neoteleostei</taxon>
        <taxon>Acanthomorphata</taxon>
        <taxon>Ovalentaria</taxon>
        <taxon>Pomacentridae</taxon>
        <taxon>Acanthochromis</taxon>
    </lineage>
</organism>
<dbReference type="SUPFAM" id="SSF52540">
    <property type="entry name" value="P-loop containing nucleoside triphosphate hydrolases"/>
    <property type="match status" value="1"/>
</dbReference>
<proteinExistence type="inferred from homology"/>
<evidence type="ECO:0000256" key="3">
    <source>
        <dbReference type="ARBA" id="ARBA00023134"/>
    </source>
</evidence>
<dbReference type="FunFam" id="3.40.50.300:FF:000366">
    <property type="entry name" value="GTPase, IMAP family member 2"/>
    <property type="match status" value="1"/>
</dbReference>
<comment type="similarity">
    <text evidence="1">Belongs to the TRAFAC class TrmE-Era-EngA-EngB-Septin-like GTPase superfamily. AIG1/Toc34/Toc159-like paraseptin GTPase family. IAN subfamily.</text>
</comment>
<evidence type="ECO:0000256" key="2">
    <source>
        <dbReference type="ARBA" id="ARBA00022741"/>
    </source>
</evidence>
<dbReference type="PANTHER" id="PTHR10903:SF62">
    <property type="entry name" value="GTPASE IMAP FAMILY MEMBER 4-LIKE-RELATED"/>
    <property type="match status" value="1"/>
</dbReference>
<feature type="domain" description="AIG1-type G" evidence="5">
    <location>
        <begin position="1"/>
        <end position="211"/>
    </location>
</feature>
<keyword evidence="3" id="KW-0342">GTP-binding</keyword>
<accession>A0A3Q1ED39</accession>
<keyword evidence="4" id="KW-0812">Transmembrane</keyword>
<dbReference type="InterPro" id="IPR006703">
    <property type="entry name" value="G_AIG1"/>
</dbReference>
<evidence type="ECO:0000313" key="6">
    <source>
        <dbReference type="Ensembl" id="ENSAPOP00000001249.1"/>
    </source>
</evidence>
<evidence type="ECO:0000313" key="7">
    <source>
        <dbReference type="Proteomes" id="UP000257200"/>
    </source>
</evidence>
<sequence length="287" mass="31796">MSDRRIILLGKTGTGKSSLANTILGEATFKVNHFSDLDTQLSQSETKSVNGRNLTLIDTPGFLGPDRSEVDIKTEIWSHMMVECAPGPHAFLFVLKVEKFTEHEQAVVTQMCETFSEDALNRTIVVFTHGDQLAEGMKIEKYISQSEGLSDLVKKCGGRCHVFDSKYWKGSQEDEYRSNQYQVAELLNSIEEIVTENNGGYYTNAALQAQAKANVLKKQNATLPWIKYLAGLAVAAGLLATASAVVIKYVIPAITSAITPEIVPEITDSYKTTVVCFKWRNYKITKV</sequence>
<dbReference type="PANTHER" id="PTHR10903">
    <property type="entry name" value="GTPASE, IMAP FAMILY MEMBER-RELATED"/>
    <property type="match status" value="1"/>
</dbReference>
<dbReference type="GeneTree" id="ENSGT01150000286992"/>